<reference evidence="3" key="1">
    <citation type="submission" date="2013-09" db="EMBL/GenBank/DDBJ databases">
        <title>Corchorus olitorius genome sequencing.</title>
        <authorList>
            <person name="Alam M."/>
            <person name="Haque M.S."/>
            <person name="Islam M.S."/>
            <person name="Emdad E.M."/>
            <person name="Islam M.M."/>
            <person name="Ahmed B."/>
            <person name="Halim A."/>
            <person name="Hossen Q.M.M."/>
            <person name="Hossain M.Z."/>
            <person name="Ahmed R."/>
            <person name="Khan M.M."/>
            <person name="Islam R."/>
            <person name="Rashid M.M."/>
            <person name="Khan S.A."/>
            <person name="Rahman M.S."/>
            <person name="Alam M."/>
            <person name="Yahiya A.S."/>
            <person name="Khan M.S."/>
            <person name="Azam M.S."/>
            <person name="Haque T."/>
            <person name="Lashkar M.Z.H."/>
            <person name="Akhand A.I."/>
            <person name="Morshed G."/>
            <person name="Roy S."/>
            <person name="Uddin K.S."/>
            <person name="Rabeya T."/>
            <person name="Hossain A.S."/>
            <person name="Chowdhury A."/>
            <person name="Snigdha A.R."/>
            <person name="Mortoza M.S."/>
            <person name="Matin S.A."/>
            <person name="Hoque S.M.E."/>
            <person name="Islam M.K."/>
            <person name="Roy D.K."/>
            <person name="Haider R."/>
            <person name="Moosa M.M."/>
            <person name="Elias S.M."/>
            <person name="Hasan A.M."/>
            <person name="Jahan S."/>
            <person name="Shafiuddin M."/>
            <person name="Mahmood N."/>
            <person name="Shommy N.S."/>
        </authorList>
    </citation>
    <scope>NUCLEOTIDE SEQUENCE [LARGE SCALE GENOMIC DNA]</scope>
    <source>
        <strain evidence="3">cv. O-4</strain>
    </source>
</reference>
<evidence type="ECO:0000313" key="2">
    <source>
        <dbReference type="EMBL" id="OMP13741.1"/>
    </source>
</evidence>
<organism evidence="2 3">
    <name type="scientific">Corchorus olitorius</name>
    <dbReference type="NCBI Taxonomy" id="93759"/>
    <lineage>
        <taxon>Eukaryota</taxon>
        <taxon>Viridiplantae</taxon>
        <taxon>Streptophyta</taxon>
        <taxon>Embryophyta</taxon>
        <taxon>Tracheophyta</taxon>
        <taxon>Spermatophyta</taxon>
        <taxon>Magnoliopsida</taxon>
        <taxon>eudicotyledons</taxon>
        <taxon>Gunneridae</taxon>
        <taxon>Pentapetalae</taxon>
        <taxon>rosids</taxon>
        <taxon>malvids</taxon>
        <taxon>Malvales</taxon>
        <taxon>Malvaceae</taxon>
        <taxon>Grewioideae</taxon>
        <taxon>Apeibeae</taxon>
        <taxon>Corchorus</taxon>
    </lineage>
</organism>
<feature type="non-terminal residue" evidence="2">
    <location>
        <position position="1"/>
    </location>
</feature>
<sequence length="49" mass="5510">QSCCLDFAGDGYWRCHRYSAGETGRNDRNARAGGDTAQLRRPGRRTGRH</sequence>
<protein>
    <submittedName>
        <fullName evidence="2">Uncharacterized protein</fullName>
    </submittedName>
</protein>
<dbReference type="EMBL" id="AWUE01003406">
    <property type="protein sequence ID" value="OMP13741.1"/>
    <property type="molecule type" value="Genomic_DNA"/>
</dbReference>
<gene>
    <name evidence="2" type="ORF">COLO4_01054</name>
</gene>
<accession>A0A1R3L336</accession>
<name>A0A1R3L336_9ROSI</name>
<proteinExistence type="predicted"/>
<feature type="region of interest" description="Disordered" evidence="1">
    <location>
        <begin position="19"/>
        <end position="49"/>
    </location>
</feature>
<keyword evidence="3" id="KW-1185">Reference proteome</keyword>
<dbReference type="Proteomes" id="UP000187203">
    <property type="component" value="Unassembled WGS sequence"/>
</dbReference>
<comment type="caution">
    <text evidence="2">The sequence shown here is derived from an EMBL/GenBank/DDBJ whole genome shotgun (WGS) entry which is preliminary data.</text>
</comment>
<evidence type="ECO:0000256" key="1">
    <source>
        <dbReference type="SAM" id="MobiDB-lite"/>
    </source>
</evidence>
<evidence type="ECO:0000313" key="3">
    <source>
        <dbReference type="Proteomes" id="UP000187203"/>
    </source>
</evidence>
<dbReference type="AlphaFoldDB" id="A0A1R3L336"/>